<accession>A0ABS9NGX3</accession>
<dbReference type="Proteomes" id="UP000814367">
    <property type="component" value="Unassembled WGS sequence"/>
</dbReference>
<dbReference type="EMBL" id="JAANHJ010000001">
    <property type="protein sequence ID" value="MCG6226005.1"/>
    <property type="molecule type" value="Genomic_DNA"/>
</dbReference>
<dbReference type="CDD" id="cd00093">
    <property type="entry name" value="HTH_XRE"/>
    <property type="match status" value="1"/>
</dbReference>
<dbReference type="SMART" id="SM00530">
    <property type="entry name" value="HTH_XRE"/>
    <property type="match status" value="1"/>
</dbReference>
<reference evidence="2 3" key="1">
    <citation type="submission" date="2020-03" db="EMBL/GenBank/DDBJ databases">
        <title>Comparative genetics of Staphylococcus warneri persistents from caprine mastitis.</title>
        <authorList>
            <person name="Franca C.A."/>
            <person name="Rosa D.S."/>
            <person name="Silva A."/>
            <person name="Rodrigues D.L.N."/>
            <person name="Santos R.G."/>
            <person name="Castillo R.E.H."/>
            <person name="Moreira M.A.S."/>
            <person name="Lima M.C."/>
            <person name="Gouveia G.V."/>
            <person name="Gouveia J.J.S."/>
            <person name="Souza R.F.S."/>
            <person name="Bertram B."/>
            <person name="Azevedo V."/>
            <person name="Costa M."/>
        </authorList>
    </citation>
    <scope>NUCLEOTIDE SEQUENCE [LARGE SCALE GENOMIC DNA]</scope>
    <source>
        <strain evidence="2 3">Cap 9.2</strain>
    </source>
</reference>
<dbReference type="Gene3D" id="1.10.260.40">
    <property type="entry name" value="lambda repressor-like DNA-binding domains"/>
    <property type="match status" value="1"/>
</dbReference>
<gene>
    <name evidence="2" type="ORF">G8J23_08415</name>
</gene>
<protein>
    <submittedName>
        <fullName evidence="2">Helix-turn-helix transcriptional regulator</fullName>
    </submittedName>
</protein>
<dbReference type="Pfam" id="PF01381">
    <property type="entry name" value="HTH_3"/>
    <property type="match status" value="1"/>
</dbReference>
<dbReference type="SUPFAM" id="SSF47413">
    <property type="entry name" value="lambda repressor-like DNA-binding domains"/>
    <property type="match status" value="1"/>
</dbReference>
<evidence type="ECO:0000313" key="3">
    <source>
        <dbReference type="Proteomes" id="UP000814367"/>
    </source>
</evidence>
<dbReference type="RefSeq" id="WP_058714316.1">
    <property type="nucleotide sequence ID" value="NZ_CP049802.1"/>
</dbReference>
<feature type="domain" description="HTH cro/C1-type" evidence="1">
    <location>
        <begin position="18"/>
        <end position="72"/>
    </location>
</feature>
<dbReference type="InterPro" id="IPR001387">
    <property type="entry name" value="Cro/C1-type_HTH"/>
</dbReference>
<dbReference type="InterPro" id="IPR010982">
    <property type="entry name" value="Lambda_DNA-bd_dom_sf"/>
</dbReference>
<evidence type="ECO:0000259" key="1">
    <source>
        <dbReference type="PROSITE" id="PS50943"/>
    </source>
</evidence>
<proteinExistence type="predicted"/>
<organism evidence="2 3">
    <name type="scientific">Staphylococcus warneri</name>
    <dbReference type="NCBI Taxonomy" id="1292"/>
    <lineage>
        <taxon>Bacteria</taxon>
        <taxon>Bacillati</taxon>
        <taxon>Bacillota</taxon>
        <taxon>Bacilli</taxon>
        <taxon>Bacillales</taxon>
        <taxon>Staphylococcaceae</taxon>
        <taxon>Staphylococcus</taxon>
    </lineage>
</organism>
<name>A0ABS9NGX3_STAWA</name>
<sequence length="76" mass="9151">MKSRMITLEDRMRIAHRINSLRMNEKLSQVEFGERVGVGRIAVNRWENRWQLPPMKTVRKIAEEYNTTSEWILYGE</sequence>
<evidence type="ECO:0000313" key="2">
    <source>
        <dbReference type="EMBL" id="MCG6226005.1"/>
    </source>
</evidence>
<comment type="caution">
    <text evidence="2">The sequence shown here is derived from an EMBL/GenBank/DDBJ whole genome shotgun (WGS) entry which is preliminary data.</text>
</comment>
<dbReference type="PROSITE" id="PS50943">
    <property type="entry name" value="HTH_CROC1"/>
    <property type="match status" value="1"/>
</dbReference>
<keyword evidence="3" id="KW-1185">Reference proteome</keyword>